<name>T1JIW4_STRMM</name>
<feature type="compositionally biased region" description="Polar residues" evidence="3">
    <location>
        <begin position="621"/>
        <end position="635"/>
    </location>
</feature>
<feature type="compositionally biased region" description="Basic and acidic residues" evidence="3">
    <location>
        <begin position="280"/>
        <end position="292"/>
    </location>
</feature>
<feature type="domain" description="SAM" evidence="5">
    <location>
        <begin position="908"/>
        <end position="972"/>
    </location>
</feature>
<dbReference type="PROSITE" id="PS50105">
    <property type="entry name" value="SAM_DOMAIN"/>
    <property type="match status" value="2"/>
</dbReference>
<dbReference type="PROSITE" id="PS50002">
    <property type="entry name" value="SH3"/>
    <property type="match status" value="1"/>
</dbReference>
<dbReference type="OMA" id="KQGNDER"/>
<feature type="region of interest" description="Disordered" evidence="3">
    <location>
        <begin position="505"/>
        <end position="526"/>
    </location>
</feature>
<dbReference type="PhylomeDB" id="T1JIW4"/>
<dbReference type="eggNOG" id="KOG4384">
    <property type="taxonomic scope" value="Eukaryota"/>
</dbReference>
<reference evidence="6" key="2">
    <citation type="submission" date="2015-02" db="UniProtKB">
        <authorList>
            <consortium name="EnsemblMetazoa"/>
        </authorList>
    </citation>
    <scope>IDENTIFICATION</scope>
</reference>
<organism evidence="6 7">
    <name type="scientific">Strigamia maritima</name>
    <name type="common">European centipede</name>
    <name type="synonym">Geophilus maritimus</name>
    <dbReference type="NCBI Taxonomy" id="126957"/>
    <lineage>
        <taxon>Eukaryota</taxon>
        <taxon>Metazoa</taxon>
        <taxon>Ecdysozoa</taxon>
        <taxon>Arthropoda</taxon>
        <taxon>Myriapoda</taxon>
        <taxon>Chilopoda</taxon>
        <taxon>Pleurostigmophora</taxon>
        <taxon>Geophilomorpha</taxon>
        <taxon>Linotaeniidae</taxon>
        <taxon>Strigamia</taxon>
    </lineage>
</organism>
<dbReference type="Gene3D" id="1.10.150.50">
    <property type="entry name" value="Transcription Factor, Ets-1"/>
    <property type="match status" value="2"/>
</dbReference>
<feature type="region of interest" description="Disordered" evidence="3">
    <location>
        <begin position="1"/>
        <end position="63"/>
    </location>
</feature>
<dbReference type="InterPro" id="IPR051725">
    <property type="entry name" value="SAM-SH3_domain_protein"/>
</dbReference>
<feature type="compositionally biased region" description="Basic and acidic residues" evidence="3">
    <location>
        <begin position="339"/>
        <end position="353"/>
    </location>
</feature>
<feature type="region of interest" description="Disordered" evidence="3">
    <location>
        <begin position="371"/>
        <end position="437"/>
    </location>
</feature>
<reference evidence="7" key="1">
    <citation type="submission" date="2011-05" db="EMBL/GenBank/DDBJ databases">
        <authorList>
            <person name="Richards S.R."/>
            <person name="Qu J."/>
            <person name="Jiang H."/>
            <person name="Jhangiani S.N."/>
            <person name="Agravi P."/>
            <person name="Goodspeed R."/>
            <person name="Gross S."/>
            <person name="Mandapat C."/>
            <person name="Jackson L."/>
            <person name="Mathew T."/>
            <person name="Pu L."/>
            <person name="Thornton R."/>
            <person name="Saada N."/>
            <person name="Wilczek-Boney K.B."/>
            <person name="Lee S."/>
            <person name="Kovar C."/>
            <person name="Wu Y."/>
            <person name="Scherer S.E."/>
            <person name="Worley K.C."/>
            <person name="Muzny D.M."/>
            <person name="Gibbs R."/>
        </authorList>
    </citation>
    <scope>NUCLEOTIDE SEQUENCE</scope>
    <source>
        <strain evidence="7">Brora</strain>
    </source>
</reference>
<dbReference type="Proteomes" id="UP000014500">
    <property type="component" value="Unassembled WGS sequence"/>
</dbReference>
<dbReference type="InterPro" id="IPR001660">
    <property type="entry name" value="SAM"/>
</dbReference>
<dbReference type="SUPFAM" id="SSF47769">
    <property type="entry name" value="SAM/Pointed domain"/>
    <property type="match status" value="2"/>
</dbReference>
<dbReference type="PANTHER" id="PTHR12301:SF10">
    <property type="match status" value="1"/>
</dbReference>
<feature type="compositionally biased region" description="Basic residues" evidence="3">
    <location>
        <begin position="507"/>
        <end position="524"/>
    </location>
</feature>
<feature type="compositionally biased region" description="Basic and acidic residues" evidence="3">
    <location>
        <begin position="636"/>
        <end position="652"/>
    </location>
</feature>
<feature type="region of interest" description="Disordered" evidence="3">
    <location>
        <begin position="586"/>
        <end position="655"/>
    </location>
</feature>
<evidence type="ECO:0000256" key="2">
    <source>
        <dbReference type="PROSITE-ProRule" id="PRU00192"/>
    </source>
</evidence>
<dbReference type="EnsemblMetazoa" id="SMAR013795-RA">
    <property type="protein sequence ID" value="SMAR013795-PA"/>
    <property type="gene ID" value="SMAR013795"/>
</dbReference>
<feature type="compositionally biased region" description="Low complexity" evidence="3">
    <location>
        <begin position="396"/>
        <end position="431"/>
    </location>
</feature>
<proteinExistence type="predicted"/>
<keyword evidence="1 2" id="KW-0728">SH3 domain</keyword>
<dbReference type="SMART" id="SM00326">
    <property type="entry name" value="SH3"/>
    <property type="match status" value="1"/>
</dbReference>
<evidence type="ECO:0000256" key="1">
    <source>
        <dbReference type="ARBA" id="ARBA00022443"/>
    </source>
</evidence>
<protein>
    <recommendedName>
        <fullName evidence="8">SH3 domain-containing protein</fullName>
    </recommendedName>
</protein>
<dbReference type="EMBL" id="JH431669">
    <property type="status" value="NOT_ANNOTATED_CDS"/>
    <property type="molecule type" value="Genomic_DNA"/>
</dbReference>
<dbReference type="InterPro" id="IPR058666">
    <property type="entry name" value="SASH1/NUB1_homeodomain"/>
</dbReference>
<feature type="compositionally biased region" description="Acidic residues" evidence="3">
    <location>
        <begin position="588"/>
        <end position="600"/>
    </location>
</feature>
<feature type="domain" description="SH3" evidence="4">
    <location>
        <begin position="442"/>
        <end position="503"/>
    </location>
</feature>
<evidence type="ECO:0008006" key="8">
    <source>
        <dbReference type="Google" id="ProtNLM"/>
    </source>
</evidence>
<dbReference type="Gene3D" id="2.30.30.40">
    <property type="entry name" value="SH3 Domains"/>
    <property type="match status" value="1"/>
</dbReference>
<dbReference type="Pfam" id="PF07653">
    <property type="entry name" value="SH3_2"/>
    <property type="match status" value="1"/>
</dbReference>
<dbReference type="HOGENOM" id="CLU_304970_0_0_1"/>
<sequence length="974" mass="108632">LQDPCETAPLPETSLVKKKGGPLGRILRGLTLKKDKDRSKSTDKMTSGRHLTPAKSLPPRVPDHVSNTVLYSDGTYASRDVRATAEERMKLVLMVKEGQISMEEAFEKMCQYEPQRFLTQDEVLRDFRHGFFNAGTKKPEIKETARFYTSVDGSYIQAAQKCQHWYDEPPYESDQDDGRKLGPMSLPNDTIKMANGCCVRESNVDTSSPPASWVYSGELNVTRLFEKLKEKLTVVQFPGDSVIMTRTAGDIQVTRDQIRSKTEEKRKDGSRLSNLSSASSKRDSLDSPREDGGTNSPVQTRKNKMLSKFKSITSRNHAINSASEEALSLSSDYEDQDHDENKKMERRLSRDVSGRASAFVGRVKGFGHDVRKKISKLRPSRTVSESEASEPNAKPEVSAATSASSVESLPSGSGSSVQALTTSSSNRSSTSVEEEVAPYSGPFIGRARALVDYTPSPYDKDALKFKKGDLIDIISMSQTGSWTGMLNNRVGHFKFINVEIIPEPKPRQRRSHLPKRRNSKRGKPKSVEELLQRINLEEHISVFVLNGYENLDLFKELEEDDLDYLGITLPEHRAKILTAVELLHDYDSPESPEGDEEPATDGESSTEQVDGHKQGNDERLQQSPRDSGCYASNENLPHRDSRGTNRSDKSKDYSLSSVVSNNLDCELSLGYQRTRDKSCIRNHVTQAIIEAIPKHDFQPNILPAATTDVEINKCVVEMRSMDDCDLGLKSSQSPLEMQGANSVIRREPTTTNPRSRSLDKTSLVLPTKNKGETNHRPNSLAQLPHKYSTLPRKLRLGKSSHDTNKKGLLKEPSVKAKAPTAEAENLQVILVRKLIDDTIDLTLEPYTDKTGFCGIPAALVQRYAEEVKHDVKEIANCLDCIRLQQLQKRGRQGVPNDFLADACSMYETNYSSLSSWLLSLGLPMYTEPLIQAGRSQLSDVVCLKESDLSSCGVSEPSHLRRLLIEIDALNLHLQ</sequence>
<feature type="compositionally biased region" description="Basic and acidic residues" evidence="3">
    <location>
        <begin position="32"/>
        <end position="43"/>
    </location>
</feature>
<accession>T1JIW4</accession>
<dbReference type="InterPro" id="IPR013761">
    <property type="entry name" value="SAM/pointed_sf"/>
</dbReference>
<dbReference type="SUPFAM" id="SSF50044">
    <property type="entry name" value="SH3-domain"/>
    <property type="match status" value="1"/>
</dbReference>
<feature type="region of interest" description="Disordered" evidence="3">
    <location>
        <begin position="254"/>
        <end position="304"/>
    </location>
</feature>
<dbReference type="InterPro" id="IPR036028">
    <property type="entry name" value="SH3-like_dom_sf"/>
</dbReference>
<dbReference type="Pfam" id="PF00536">
    <property type="entry name" value="SAM_1"/>
    <property type="match status" value="2"/>
</dbReference>
<evidence type="ECO:0000259" key="5">
    <source>
        <dbReference type="PROSITE" id="PS50105"/>
    </source>
</evidence>
<evidence type="ECO:0000313" key="6">
    <source>
        <dbReference type="EnsemblMetazoa" id="SMAR013795-PA"/>
    </source>
</evidence>
<dbReference type="SMART" id="SM00454">
    <property type="entry name" value="SAM"/>
    <property type="match status" value="2"/>
</dbReference>
<feature type="domain" description="SAM" evidence="5">
    <location>
        <begin position="522"/>
        <end position="586"/>
    </location>
</feature>
<evidence type="ECO:0000313" key="7">
    <source>
        <dbReference type="Proteomes" id="UP000014500"/>
    </source>
</evidence>
<feature type="region of interest" description="Disordered" evidence="3">
    <location>
        <begin position="323"/>
        <end position="353"/>
    </location>
</feature>
<dbReference type="Pfam" id="PF26285">
    <property type="entry name" value="SASH1_Homeodomain"/>
    <property type="match status" value="1"/>
</dbReference>
<evidence type="ECO:0000256" key="3">
    <source>
        <dbReference type="SAM" id="MobiDB-lite"/>
    </source>
</evidence>
<feature type="compositionally biased region" description="Basic and acidic residues" evidence="3">
    <location>
        <begin position="609"/>
        <end position="620"/>
    </location>
</feature>
<keyword evidence="7" id="KW-1185">Reference proteome</keyword>
<dbReference type="AlphaFoldDB" id="T1JIW4"/>
<feature type="compositionally biased region" description="Basic and acidic residues" evidence="3">
    <location>
        <begin position="256"/>
        <end position="270"/>
    </location>
</feature>
<evidence type="ECO:0000259" key="4">
    <source>
        <dbReference type="PROSITE" id="PS50002"/>
    </source>
</evidence>
<dbReference type="PANTHER" id="PTHR12301">
    <property type="entry name" value="SAM-DOMAIN, SH3 AND NUCLEAR LOCALIZATION SIGNALS PROTEIN RELATED"/>
    <property type="match status" value="1"/>
</dbReference>
<dbReference type="InterPro" id="IPR001452">
    <property type="entry name" value="SH3_domain"/>
</dbReference>
<dbReference type="STRING" id="126957.T1JIW4"/>